<evidence type="ECO:0000313" key="7">
    <source>
        <dbReference type="Proteomes" id="UP000019247"/>
    </source>
</evidence>
<dbReference type="GO" id="GO:0000976">
    <property type="term" value="F:transcription cis-regulatory region binding"/>
    <property type="evidence" value="ECO:0007669"/>
    <property type="project" value="TreeGrafter"/>
</dbReference>
<organism evidence="6 7">
    <name type="scientific">Lactiplantibacillus fabifermentans T30PCM01</name>
    <dbReference type="NCBI Taxonomy" id="1400520"/>
    <lineage>
        <taxon>Bacteria</taxon>
        <taxon>Bacillati</taxon>
        <taxon>Bacillota</taxon>
        <taxon>Bacilli</taxon>
        <taxon>Lactobacillales</taxon>
        <taxon>Lactobacillaceae</taxon>
        <taxon>Lactiplantibacillus</taxon>
    </lineage>
</organism>
<dbReference type="RefSeq" id="WP_033614596.1">
    <property type="nucleotide sequence ID" value="NZ_KK036524.1"/>
</dbReference>
<dbReference type="Proteomes" id="UP000019247">
    <property type="component" value="Unassembled WGS sequence"/>
</dbReference>
<dbReference type="eggNOG" id="COG1609">
    <property type="taxonomic scope" value="Bacteria"/>
</dbReference>
<reference evidence="6 7" key="1">
    <citation type="journal article" date="2014" name="Genome Announc.">
        <title>Genome Sequence of Lactobacillus fabifermentans Strain T30PCM01, Isolated from Fermenting Grape Marc.</title>
        <authorList>
            <person name="Treu L."/>
            <person name="Vendramin V."/>
            <person name="Bovo B."/>
            <person name="Giacomini A."/>
            <person name="Corich V."/>
            <person name="Campanaro S."/>
        </authorList>
    </citation>
    <scope>NUCLEOTIDE SEQUENCE [LARGE SCALE GENOMIC DNA]</scope>
    <source>
        <strain evidence="6 7">T30PCM01</strain>
    </source>
</reference>
<dbReference type="PANTHER" id="PTHR30146:SF95">
    <property type="entry name" value="RIBOSE OPERON REPRESSOR"/>
    <property type="match status" value="1"/>
</dbReference>
<keyword evidence="3" id="KW-0238">DNA-binding</keyword>
<dbReference type="SMART" id="SM00354">
    <property type="entry name" value="HTH_LACI"/>
    <property type="match status" value="1"/>
</dbReference>
<evidence type="ECO:0000256" key="3">
    <source>
        <dbReference type="ARBA" id="ARBA00023125"/>
    </source>
</evidence>
<proteinExistence type="predicted"/>
<name>W6T4L5_9LACO</name>
<dbReference type="SUPFAM" id="SSF47413">
    <property type="entry name" value="lambda repressor-like DNA-binding domains"/>
    <property type="match status" value="1"/>
</dbReference>
<dbReference type="Pfam" id="PF00356">
    <property type="entry name" value="LacI"/>
    <property type="match status" value="1"/>
</dbReference>
<dbReference type="InterPro" id="IPR025997">
    <property type="entry name" value="SBP_2_dom"/>
</dbReference>
<gene>
    <name evidence="6" type="ORF">LFAB_15280</name>
</gene>
<dbReference type="Gene3D" id="1.10.260.40">
    <property type="entry name" value="lambda repressor-like DNA-binding domains"/>
    <property type="match status" value="1"/>
</dbReference>
<dbReference type="Pfam" id="PF13407">
    <property type="entry name" value="Peripla_BP_4"/>
    <property type="match status" value="1"/>
</dbReference>
<dbReference type="PRINTS" id="PR00036">
    <property type="entry name" value="HTHLACI"/>
</dbReference>
<dbReference type="Gene3D" id="3.40.50.2300">
    <property type="match status" value="2"/>
</dbReference>
<dbReference type="InterPro" id="IPR028082">
    <property type="entry name" value="Peripla_BP_I"/>
</dbReference>
<dbReference type="PROSITE" id="PS50932">
    <property type="entry name" value="HTH_LACI_2"/>
    <property type="match status" value="1"/>
</dbReference>
<evidence type="ECO:0000259" key="5">
    <source>
        <dbReference type="PROSITE" id="PS50932"/>
    </source>
</evidence>
<dbReference type="PROSITE" id="PS00356">
    <property type="entry name" value="HTH_LACI_1"/>
    <property type="match status" value="1"/>
</dbReference>
<dbReference type="STRING" id="1400520.LFAB_15280"/>
<accession>W6T4L5</accession>
<evidence type="ECO:0000256" key="1">
    <source>
        <dbReference type="ARBA" id="ARBA00022491"/>
    </source>
</evidence>
<dbReference type="InterPro" id="IPR010982">
    <property type="entry name" value="Lambda_DNA-bd_dom_sf"/>
</dbReference>
<evidence type="ECO:0000313" key="6">
    <source>
        <dbReference type="EMBL" id="ETY72877.1"/>
    </source>
</evidence>
<feature type="domain" description="HTH lacI-type" evidence="5">
    <location>
        <begin position="2"/>
        <end position="56"/>
    </location>
</feature>
<dbReference type="PANTHER" id="PTHR30146">
    <property type="entry name" value="LACI-RELATED TRANSCRIPTIONAL REPRESSOR"/>
    <property type="match status" value="1"/>
</dbReference>
<dbReference type="CDD" id="cd01392">
    <property type="entry name" value="HTH_LacI"/>
    <property type="match status" value="1"/>
</dbReference>
<comment type="caution">
    <text evidence="6">The sequence shown here is derived from an EMBL/GenBank/DDBJ whole genome shotgun (WGS) entry which is preliminary data.</text>
</comment>
<dbReference type="HOGENOM" id="CLU_037628_6_0_9"/>
<evidence type="ECO:0000256" key="2">
    <source>
        <dbReference type="ARBA" id="ARBA00023015"/>
    </source>
</evidence>
<dbReference type="EMBL" id="AWWK01000076">
    <property type="protein sequence ID" value="ETY72877.1"/>
    <property type="molecule type" value="Genomic_DNA"/>
</dbReference>
<dbReference type="AlphaFoldDB" id="W6T4L5"/>
<evidence type="ECO:0000256" key="4">
    <source>
        <dbReference type="ARBA" id="ARBA00023163"/>
    </source>
</evidence>
<keyword evidence="1" id="KW-0678">Repressor</keyword>
<dbReference type="GO" id="GO:0003700">
    <property type="term" value="F:DNA-binding transcription factor activity"/>
    <property type="evidence" value="ECO:0007669"/>
    <property type="project" value="TreeGrafter"/>
</dbReference>
<sequence>MTTVKDIAKLANVSVATVSRVLNHTGRVGAETRARVEQIMDEVNFVPNQVARSLYQKKSNLIGVIIPDLENPFYGQIATSIEDELANNGYQVMLSVNTHDDINKYNQSITNFIQNNVNGIISSNFVLRTNLEIPLVLFDAEGTNNSPLRLSSNSRQGGKLAAKALIDGGAKNIVIQHGPLDLANSHARLDGALEVLEHSQCQYHLFEVTDFNYQTAIDQAPKLFDQYHDFDGIIAGNDIHAAALMAVARQRKLSIPKDFQIVGYDNSFISEITNPPLTSVSQSPSTIGKQAALLLLAALAGKTTAKEIINPVKLIKRSTTY</sequence>
<dbReference type="PATRIC" id="fig|1400520.3.peg.2997"/>
<dbReference type="SUPFAM" id="SSF53822">
    <property type="entry name" value="Periplasmic binding protein-like I"/>
    <property type="match status" value="1"/>
</dbReference>
<keyword evidence="4" id="KW-0804">Transcription</keyword>
<keyword evidence="2" id="KW-0805">Transcription regulation</keyword>
<protein>
    <submittedName>
        <fullName evidence="6">Ribose operon repressor</fullName>
    </submittedName>
</protein>
<dbReference type="InterPro" id="IPR000843">
    <property type="entry name" value="HTH_LacI"/>
</dbReference>